<dbReference type="RefSeq" id="XP_013238436.1">
    <property type="nucleotide sequence ID" value="XM_013382982.1"/>
</dbReference>
<dbReference type="Proteomes" id="UP000029725">
    <property type="component" value="Unassembled WGS sequence"/>
</dbReference>
<sequence length="375" mass="41492">MAGCRGNKIIFPFMLQENRTSNFNVFQRHNADKDAKGLNVHCGGPLSSSSAATQFPFASRLESLDSKYRYHEHKSEFDTPKITSKIRSFQRNLNGFTPISSNTKNSGSVLIGQDGDSNGFVRKHPAAFASTSNPAAFASTSNPAAFASTSNPAAFASTSNPAAFPSTSNPAAFASTSNPAAFASTSNPAAQFSFLKRPDDNQERGSYAQPPSKLDIIQGLRPQTEKREAAISEYERRIGHKINRRVALTILPLFCIVYAVSVFFDLFFATLYERKCRLRCIFLHDSAFLRHFWVESEFPKVAEVLCNHIPAVCLQKDILRHRSFPRFNTVSAAHKIPADGCGLRIVLNGVFLQLFQPNDDLCCVFRPAVFSNFKV</sequence>
<accession>A0A098VSN5</accession>
<comment type="caution">
    <text evidence="2">The sequence shown here is derived from an EMBL/GenBank/DDBJ whole genome shotgun (WGS) entry which is preliminary data.</text>
</comment>
<keyword evidence="1" id="KW-1133">Transmembrane helix</keyword>
<dbReference type="EMBL" id="JMKJ01000144">
    <property type="protein sequence ID" value="KGG51980.1"/>
    <property type="molecule type" value="Genomic_DNA"/>
</dbReference>
<keyword evidence="1" id="KW-0812">Transmembrane</keyword>
<gene>
    <name evidence="2" type="ORF">DI09_22p50</name>
</gene>
<keyword evidence="1" id="KW-0472">Membrane</keyword>
<dbReference type="VEuPathDB" id="MicrosporidiaDB:DI09_22p50"/>
<protein>
    <submittedName>
        <fullName evidence="2">Uncharacterized protein</fullName>
    </submittedName>
</protein>
<evidence type="ECO:0000313" key="2">
    <source>
        <dbReference type="EMBL" id="KGG51980.1"/>
    </source>
</evidence>
<dbReference type="HOGENOM" id="CLU_737864_0_0_1"/>
<dbReference type="AlphaFoldDB" id="A0A098VSN5"/>
<organism evidence="2 3">
    <name type="scientific">Mitosporidium daphniae</name>
    <dbReference type="NCBI Taxonomy" id="1485682"/>
    <lineage>
        <taxon>Eukaryota</taxon>
        <taxon>Fungi</taxon>
        <taxon>Fungi incertae sedis</taxon>
        <taxon>Microsporidia</taxon>
        <taxon>Mitosporidium</taxon>
    </lineage>
</organism>
<reference evidence="2 3" key="1">
    <citation type="submission" date="2014-04" db="EMBL/GenBank/DDBJ databases">
        <title>A new species of microsporidia sheds light on the evolution of extreme parasitism.</title>
        <authorList>
            <person name="Haag K.L."/>
            <person name="James T.Y."/>
            <person name="Larsson R."/>
            <person name="Schaer T.M."/>
            <person name="Refardt D."/>
            <person name="Pombert J.-F."/>
            <person name="Ebert D."/>
        </authorList>
    </citation>
    <scope>NUCLEOTIDE SEQUENCE [LARGE SCALE GENOMIC DNA]</scope>
    <source>
        <strain evidence="2 3">UGP3</strain>
        <tissue evidence="2">Spores</tissue>
    </source>
</reference>
<name>A0A098VSN5_9MICR</name>
<keyword evidence="3" id="KW-1185">Reference proteome</keyword>
<feature type="transmembrane region" description="Helical" evidence="1">
    <location>
        <begin position="246"/>
        <end position="272"/>
    </location>
</feature>
<evidence type="ECO:0000256" key="1">
    <source>
        <dbReference type="SAM" id="Phobius"/>
    </source>
</evidence>
<proteinExistence type="predicted"/>
<dbReference type="GeneID" id="25259134"/>
<evidence type="ECO:0000313" key="3">
    <source>
        <dbReference type="Proteomes" id="UP000029725"/>
    </source>
</evidence>